<sequence length="128" mass="14655">MVKHCEEGTCWKKLHLYLRYEDGRGLFTEPIEKPLIENGSFGTLDTSSGTYDCWRCGLGFNQVGALMNHYQRLGHKPLQFMCPQPYCGDTFAQFHQLLGHLEELDCGGWIKEYGGEDHAILTDYMDCP</sequence>
<proteinExistence type="predicted"/>
<dbReference type="Proteomes" id="UP001497700">
    <property type="component" value="Unassembled WGS sequence"/>
</dbReference>
<gene>
    <name evidence="1" type="ORF">F4820DRAFT_438813</name>
</gene>
<reference evidence="1 2" key="1">
    <citation type="journal article" date="2022" name="New Phytol.">
        <title>Ecological generalism drives hyperdiversity of secondary metabolite gene clusters in xylarialean endophytes.</title>
        <authorList>
            <person name="Franco M.E.E."/>
            <person name="Wisecaver J.H."/>
            <person name="Arnold A.E."/>
            <person name="Ju Y.M."/>
            <person name="Slot J.C."/>
            <person name="Ahrendt S."/>
            <person name="Moore L.P."/>
            <person name="Eastman K.E."/>
            <person name="Scott K."/>
            <person name="Konkel Z."/>
            <person name="Mondo S.J."/>
            <person name="Kuo A."/>
            <person name="Hayes R.D."/>
            <person name="Haridas S."/>
            <person name="Andreopoulos B."/>
            <person name="Riley R."/>
            <person name="LaButti K."/>
            <person name="Pangilinan J."/>
            <person name="Lipzen A."/>
            <person name="Amirebrahimi M."/>
            <person name="Yan J."/>
            <person name="Adam C."/>
            <person name="Keymanesh K."/>
            <person name="Ng V."/>
            <person name="Louie K."/>
            <person name="Northen T."/>
            <person name="Drula E."/>
            <person name="Henrissat B."/>
            <person name="Hsieh H.M."/>
            <person name="Youens-Clark K."/>
            <person name="Lutzoni F."/>
            <person name="Miadlikowska J."/>
            <person name="Eastwood D.C."/>
            <person name="Hamelin R.C."/>
            <person name="Grigoriev I.V."/>
            <person name="U'Ren J.M."/>
        </authorList>
    </citation>
    <scope>NUCLEOTIDE SEQUENCE [LARGE SCALE GENOMIC DNA]</scope>
    <source>
        <strain evidence="1 2">CBS 119005</strain>
    </source>
</reference>
<evidence type="ECO:0000313" key="1">
    <source>
        <dbReference type="EMBL" id="KAI4859773.1"/>
    </source>
</evidence>
<accession>A0ACB9YKU8</accession>
<comment type="caution">
    <text evidence="1">The sequence shown here is derived from an EMBL/GenBank/DDBJ whole genome shotgun (WGS) entry which is preliminary data.</text>
</comment>
<evidence type="ECO:0000313" key="2">
    <source>
        <dbReference type="Proteomes" id="UP001497700"/>
    </source>
</evidence>
<protein>
    <submittedName>
        <fullName evidence="1">Uncharacterized protein</fullName>
    </submittedName>
</protein>
<keyword evidence="2" id="KW-1185">Reference proteome</keyword>
<organism evidence="1 2">
    <name type="scientific">Hypoxylon rubiginosum</name>
    <dbReference type="NCBI Taxonomy" id="110542"/>
    <lineage>
        <taxon>Eukaryota</taxon>
        <taxon>Fungi</taxon>
        <taxon>Dikarya</taxon>
        <taxon>Ascomycota</taxon>
        <taxon>Pezizomycotina</taxon>
        <taxon>Sordariomycetes</taxon>
        <taxon>Xylariomycetidae</taxon>
        <taxon>Xylariales</taxon>
        <taxon>Hypoxylaceae</taxon>
        <taxon>Hypoxylon</taxon>
    </lineage>
</organism>
<dbReference type="EMBL" id="MU393614">
    <property type="protein sequence ID" value="KAI4859773.1"/>
    <property type="molecule type" value="Genomic_DNA"/>
</dbReference>
<name>A0ACB9YKU8_9PEZI</name>